<dbReference type="Pfam" id="PF00112">
    <property type="entry name" value="Peptidase_C1"/>
    <property type="match status" value="1"/>
</dbReference>
<evidence type="ECO:0000313" key="4">
    <source>
        <dbReference type="EMBL" id="CAF4131451.1"/>
    </source>
</evidence>
<dbReference type="EMBL" id="CAJNRG010009306">
    <property type="protein sequence ID" value="CAF2112032.1"/>
    <property type="molecule type" value="Genomic_DNA"/>
</dbReference>
<dbReference type="Gene3D" id="3.90.70.10">
    <property type="entry name" value="Cysteine proteinases"/>
    <property type="match status" value="1"/>
</dbReference>
<accession>A0A816UQX8</accession>
<feature type="domain" description="Peptidase C1A papain C-terminal" evidence="1">
    <location>
        <begin position="8"/>
        <end position="131"/>
    </location>
</feature>
<dbReference type="AlphaFoldDB" id="A0A816UQX8"/>
<reference evidence="3" key="1">
    <citation type="submission" date="2021-02" db="EMBL/GenBank/DDBJ databases">
        <authorList>
            <person name="Nowell W R."/>
        </authorList>
    </citation>
    <scope>NUCLEOTIDE SEQUENCE</scope>
</reference>
<evidence type="ECO:0000259" key="1">
    <source>
        <dbReference type="Pfam" id="PF00112"/>
    </source>
</evidence>
<evidence type="ECO:0000313" key="6">
    <source>
        <dbReference type="EMBL" id="CAF5186648.1"/>
    </source>
</evidence>
<keyword evidence="7" id="KW-1185">Reference proteome</keyword>
<dbReference type="InterPro" id="IPR000668">
    <property type="entry name" value="Peptidase_C1A_C"/>
</dbReference>
<dbReference type="Proteomes" id="UP000663834">
    <property type="component" value="Unassembled WGS sequence"/>
</dbReference>
<dbReference type="Proteomes" id="UP000663842">
    <property type="component" value="Unassembled WGS sequence"/>
</dbReference>
<dbReference type="InterPro" id="IPR025660">
    <property type="entry name" value="Pept_his_AS"/>
</dbReference>
<dbReference type="GO" id="GO:0006508">
    <property type="term" value="P:proteolysis"/>
    <property type="evidence" value="ECO:0007669"/>
    <property type="project" value="InterPro"/>
</dbReference>
<proteinExistence type="predicted"/>
<dbReference type="EMBL" id="CAJOBF010011762">
    <property type="protein sequence ID" value="CAF4309942.1"/>
    <property type="molecule type" value="Genomic_DNA"/>
</dbReference>
<evidence type="ECO:0000313" key="7">
    <source>
        <dbReference type="Proteomes" id="UP000663866"/>
    </source>
</evidence>
<evidence type="ECO:0000313" key="8">
    <source>
        <dbReference type="Proteomes" id="UP000663887"/>
    </source>
</evidence>
<dbReference type="SUPFAM" id="SSF54001">
    <property type="entry name" value="Cysteine proteinases"/>
    <property type="match status" value="1"/>
</dbReference>
<gene>
    <name evidence="6" type="ORF">GIL414_LOCUS71348</name>
    <name evidence="2" type="ORF">KQP761_LOCUS15749</name>
    <name evidence="4" type="ORF">OVN521_LOCUS22535</name>
    <name evidence="5" type="ORF">UXM345_LOCUS33886</name>
    <name evidence="3" type="ORF">XDN619_LOCUS20925</name>
</gene>
<protein>
    <recommendedName>
        <fullName evidence="1">Peptidase C1A papain C-terminal domain-containing protein</fullName>
    </recommendedName>
</protein>
<organism evidence="3 8">
    <name type="scientific">Rotaria magnacalcarata</name>
    <dbReference type="NCBI Taxonomy" id="392030"/>
    <lineage>
        <taxon>Eukaryota</taxon>
        <taxon>Metazoa</taxon>
        <taxon>Spiralia</taxon>
        <taxon>Gnathifera</taxon>
        <taxon>Rotifera</taxon>
        <taxon>Eurotatoria</taxon>
        <taxon>Bdelloidea</taxon>
        <taxon>Philodinida</taxon>
        <taxon>Philodinidae</taxon>
        <taxon>Rotaria</taxon>
    </lineage>
</organism>
<evidence type="ECO:0000313" key="5">
    <source>
        <dbReference type="EMBL" id="CAF4309942.1"/>
    </source>
</evidence>
<dbReference type="Proteomes" id="UP000663887">
    <property type="component" value="Unassembled WGS sequence"/>
</dbReference>
<dbReference type="GO" id="GO:0008234">
    <property type="term" value="F:cysteine-type peptidase activity"/>
    <property type="evidence" value="ECO:0007669"/>
    <property type="project" value="InterPro"/>
</dbReference>
<dbReference type="Proteomes" id="UP000663866">
    <property type="component" value="Unassembled WGS sequence"/>
</dbReference>
<sequence length="132" mass="14664">MSDEGCSIAKGIEALKEYGCCKEEIFPYEVKSMNRKPPEYCYKVAKTYHIECGLKVATNLIEMKACLAQGYPFAFGLTIYTSFYEAETNDGHVPTPKPDESIADSYGLHAMLAAGYSDEGQYFIVKNSWGAL</sequence>
<name>A0A816UQX8_9BILA</name>
<dbReference type="Proteomes" id="UP000681720">
    <property type="component" value="Unassembled WGS sequence"/>
</dbReference>
<evidence type="ECO:0000313" key="2">
    <source>
        <dbReference type="EMBL" id="CAF1521751.1"/>
    </source>
</evidence>
<dbReference type="OrthoDB" id="9971440at2759"/>
<dbReference type="InterPro" id="IPR038765">
    <property type="entry name" value="Papain-like_cys_pep_sf"/>
</dbReference>
<dbReference type="EMBL" id="CAJOBG010004908">
    <property type="protein sequence ID" value="CAF4131451.1"/>
    <property type="molecule type" value="Genomic_DNA"/>
</dbReference>
<evidence type="ECO:0000313" key="3">
    <source>
        <dbReference type="EMBL" id="CAF2112032.1"/>
    </source>
</evidence>
<dbReference type="EMBL" id="CAJOBJ010334118">
    <property type="protein sequence ID" value="CAF5186648.1"/>
    <property type="molecule type" value="Genomic_DNA"/>
</dbReference>
<comment type="caution">
    <text evidence="3">The sequence shown here is derived from an EMBL/GenBank/DDBJ whole genome shotgun (WGS) entry which is preliminary data.</text>
</comment>
<dbReference type="PROSITE" id="PS00639">
    <property type="entry name" value="THIOL_PROTEASE_HIS"/>
    <property type="match status" value="1"/>
</dbReference>
<dbReference type="EMBL" id="CAJNOW010007727">
    <property type="protein sequence ID" value="CAF1521751.1"/>
    <property type="molecule type" value="Genomic_DNA"/>
</dbReference>